<dbReference type="GeneID" id="68359767"/>
<feature type="region of interest" description="Disordered" evidence="1">
    <location>
        <begin position="1"/>
        <end position="36"/>
    </location>
</feature>
<comment type="caution">
    <text evidence="2">The sequence shown here is derived from an EMBL/GenBank/DDBJ whole genome shotgun (WGS) entry which is preliminary data.</text>
</comment>
<gene>
    <name evidence="2" type="ORF">HRG_10639</name>
</gene>
<evidence type="ECO:0000313" key="3">
    <source>
        <dbReference type="Proteomes" id="UP000824596"/>
    </source>
</evidence>
<dbReference type="OrthoDB" id="424402at2759"/>
<evidence type="ECO:0000256" key="1">
    <source>
        <dbReference type="SAM" id="MobiDB-lite"/>
    </source>
</evidence>
<proteinExistence type="predicted"/>
<accession>A0A9P8SD45</accession>
<reference evidence="2" key="1">
    <citation type="submission" date="2021-09" db="EMBL/GenBank/DDBJ databases">
        <title>A high-quality genome of the endoparasitic fungus Hirsutella rhossiliensis with a comparison of Hirsutella genomes reveals transposable elements contributing to genome size variation.</title>
        <authorList>
            <person name="Lin R."/>
            <person name="Jiao Y."/>
            <person name="Sun X."/>
            <person name="Ling J."/>
            <person name="Xie B."/>
            <person name="Cheng X."/>
        </authorList>
    </citation>
    <scope>NUCLEOTIDE SEQUENCE</scope>
    <source>
        <strain evidence="2">HR02</strain>
    </source>
</reference>
<sequence length="207" mass="22990">MSAPQPDQGRTKRKRPADAAEPRKKADRHPPGQRAASLIGPHEAIVDALQAKYDVLVASVISSTQIRKRVELAVARMAAVVASPEKPRIVLLHAKTAQVCKMITIVEQCKRILADEGKACYQYNQLFDLPVEPRRPDVVEETVLDKDGEDSGHDDFEVMGSRFEQAVLPPPPARTVKSMRIFLSRQPIPELEKKDDVTIQTSEGPKQ</sequence>
<dbReference type="RefSeq" id="XP_044715851.1">
    <property type="nucleotide sequence ID" value="XM_044869109.1"/>
</dbReference>
<name>A0A9P8SD45_9HYPO</name>
<evidence type="ECO:0008006" key="4">
    <source>
        <dbReference type="Google" id="ProtNLM"/>
    </source>
</evidence>
<protein>
    <recommendedName>
        <fullName evidence="4">DNA/RNA-binding protein Alba-like domain-containing protein</fullName>
    </recommendedName>
</protein>
<keyword evidence="3" id="KW-1185">Reference proteome</keyword>
<feature type="compositionally biased region" description="Basic and acidic residues" evidence="1">
    <location>
        <begin position="16"/>
        <end position="30"/>
    </location>
</feature>
<dbReference type="EMBL" id="JAIZPD010000016">
    <property type="protein sequence ID" value="KAH0958338.1"/>
    <property type="molecule type" value="Genomic_DNA"/>
</dbReference>
<evidence type="ECO:0000313" key="2">
    <source>
        <dbReference type="EMBL" id="KAH0958338.1"/>
    </source>
</evidence>
<dbReference type="AlphaFoldDB" id="A0A9P8SD45"/>
<organism evidence="2 3">
    <name type="scientific">Hirsutella rhossiliensis</name>
    <dbReference type="NCBI Taxonomy" id="111463"/>
    <lineage>
        <taxon>Eukaryota</taxon>
        <taxon>Fungi</taxon>
        <taxon>Dikarya</taxon>
        <taxon>Ascomycota</taxon>
        <taxon>Pezizomycotina</taxon>
        <taxon>Sordariomycetes</taxon>
        <taxon>Hypocreomycetidae</taxon>
        <taxon>Hypocreales</taxon>
        <taxon>Ophiocordycipitaceae</taxon>
        <taxon>Hirsutella</taxon>
    </lineage>
</organism>
<dbReference type="Proteomes" id="UP000824596">
    <property type="component" value="Unassembled WGS sequence"/>
</dbReference>